<organism evidence="18 19">
    <name type="scientific">Peptostreptococcus equinus</name>
    <dbReference type="NCBI Taxonomy" id="3003601"/>
    <lineage>
        <taxon>Bacteria</taxon>
        <taxon>Bacillati</taxon>
        <taxon>Bacillota</taxon>
        <taxon>Clostridia</taxon>
        <taxon>Peptostreptococcales</taxon>
        <taxon>Peptostreptococcaceae</taxon>
        <taxon>Peptostreptococcus</taxon>
    </lineage>
</organism>
<sequence length="279" mass="31179">MEKFNKTKNKYEENKQKEFDKIKKDQNKKQRDIDKFNELKDKKEKNSKQSFIRSMNAAVDGIMYTFRSERNMKFHYLASLIVLVASLFFDFQKMEFITLLGAITLVVICEMINTAVEKTVDMVTSEFNPLAKIAKDVAAGAVLVSAIYAVGVAYLLFYNKLNMLTGNLAYRIRESELHITLICIAVVLIVVVTVKAMTYTGTPLKGGMPSGHAALAFALATSITLMTERVEASSLAYLIAILVAQSRIEGKIHTFWETLAGGLVGTLVAILVFQLGLFY</sequence>
<evidence type="ECO:0000256" key="4">
    <source>
        <dbReference type="ARBA" id="ARBA00022516"/>
    </source>
</evidence>
<evidence type="ECO:0000256" key="7">
    <source>
        <dbReference type="ARBA" id="ARBA00022741"/>
    </source>
</evidence>
<keyword evidence="8 18" id="KW-0418">Kinase</keyword>
<dbReference type="GO" id="GO:0004143">
    <property type="term" value="F:ATP-dependent diacylglycerol kinase activity"/>
    <property type="evidence" value="ECO:0007669"/>
    <property type="project" value="UniProtKB-EC"/>
</dbReference>
<evidence type="ECO:0000256" key="2">
    <source>
        <dbReference type="ARBA" id="ARBA00005967"/>
    </source>
</evidence>
<protein>
    <submittedName>
        <fullName evidence="18">Diacylglycerol kinase</fullName>
        <ecNumber evidence="18">2.7.1.107</ecNumber>
    </submittedName>
</protein>
<evidence type="ECO:0000256" key="14">
    <source>
        <dbReference type="ARBA" id="ARBA00023264"/>
    </source>
</evidence>
<keyword evidence="4" id="KW-0444">Lipid biosynthesis</keyword>
<evidence type="ECO:0000256" key="5">
    <source>
        <dbReference type="ARBA" id="ARBA00022679"/>
    </source>
</evidence>
<evidence type="ECO:0000313" key="19">
    <source>
        <dbReference type="Proteomes" id="UP001164187"/>
    </source>
</evidence>
<evidence type="ECO:0000256" key="6">
    <source>
        <dbReference type="ARBA" id="ARBA00022692"/>
    </source>
</evidence>
<keyword evidence="13" id="KW-0594">Phospholipid biosynthesis</keyword>
<evidence type="ECO:0000256" key="16">
    <source>
        <dbReference type="SAM" id="Phobius"/>
    </source>
</evidence>
<keyword evidence="10 16" id="KW-1133">Transmembrane helix</keyword>
<keyword evidence="3" id="KW-1003">Cell membrane</keyword>
<evidence type="ECO:0000256" key="10">
    <source>
        <dbReference type="ARBA" id="ARBA00022989"/>
    </source>
</evidence>
<dbReference type="Pfam" id="PF01569">
    <property type="entry name" value="PAP2"/>
    <property type="match status" value="1"/>
</dbReference>
<keyword evidence="5 18" id="KW-0808">Transferase</keyword>
<dbReference type="CDD" id="cd03383">
    <property type="entry name" value="PAP2_diacylglycerolkinase"/>
    <property type="match status" value="1"/>
</dbReference>
<dbReference type="Pfam" id="PF01219">
    <property type="entry name" value="DAGK_prokar"/>
    <property type="match status" value="1"/>
</dbReference>
<name>A0ABY7JQ66_9FIRM</name>
<evidence type="ECO:0000256" key="8">
    <source>
        <dbReference type="ARBA" id="ARBA00022777"/>
    </source>
</evidence>
<keyword evidence="11" id="KW-0443">Lipid metabolism</keyword>
<accession>A0ABY7JQ66</accession>
<feature type="transmembrane region" description="Helical" evidence="16">
    <location>
        <begin position="74"/>
        <end position="91"/>
    </location>
</feature>
<dbReference type="CDD" id="cd14266">
    <property type="entry name" value="UDPK_IM_PAP2_like"/>
    <property type="match status" value="1"/>
</dbReference>
<evidence type="ECO:0000256" key="3">
    <source>
        <dbReference type="ARBA" id="ARBA00022475"/>
    </source>
</evidence>
<dbReference type="SUPFAM" id="SSF48317">
    <property type="entry name" value="Acid phosphatase/Vanadium-dependent haloperoxidase"/>
    <property type="match status" value="1"/>
</dbReference>
<evidence type="ECO:0000259" key="17">
    <source>
        <dbReference type="Pfam" id="PF01569"/>
    </source>
</evidence>
<keyword evidence="12 16" id="KW-0472">Membrane</keyword>
<dbReference type="EC" id="2.7.1.107" evidence="18"/>
<comment type="subcellular location">
    <subcellularLocation>
        <location evidence="1">Cell membrane</location>
        <topology evidence="1">Multi-pass membrane protein</topology>
    </subcellularLocation>
</comment>
<dbReference type="Proteomes" id="UP001164187">
    <property type="component" value="Chromosome"/>
</dbReference>
<evidence type="ECO:0000256" key="1">
    <source>
        <dbReference type="ARBA" id="ARBA00004651"/>
    </source>
</evidence>
<dbReference type="Gene3D" id="1.20.144.10">
    <property type="entry name" value="Phosphatidic acid phosphatase type 2/haloperoxidase"/>
    <property type="match status" value="1"/>
</dbReference>
<proteinExistence type="inferred from homology"/>
<evidence type="ECO:0000256" key="13">
    <source>
        <dbReference type="ARBA" id="ARBA00023209"/>
    </source>
</evidence>
<dbReference type="Gene3D" id="1.10.287.3610">
    <property type="match status" value="1"/>
</dbReference>
<keyword evidence="6 16" id="KW-0812">Transmembrane</keyword>
<feature type="domain" description="Phosphatidic acid phosphatase type 2/haloperoxidase" evidence="17">
    <location>
        <begin position="205"/>
        <end position="275"/>
    </location>
</feature>
<dbReference type="InterPro" id="IPR036945">
    <property type="entry name" value="DAGK_sf"/>
</dbReference>
<keyword evidence="9" id="KW-0067">ATP-binding</keyword>
<feature type="transmembrane region" description="Helical" evidence="16">
    <location>
        <begin position="255"/>
        <end position="277"/>
    </location>
</feature>
<evidence type="ECO:0000313" key="18">
    <source>
        <dbReference type="EMBL" id="WAW14178.1"/>
    </source>
</evidence>
<dbReference type="PANTHER" id="PTHR34299">
    <property type="entry name" value="DIACYLGLYCEROL KINASE"/>
    <property type="match status" value="1"/>
</dbReference>
<keyword evidence="14" id="KW-1208">Phospholipid metabolism</keyword>
<dbReference type="PROSITE" id="PS01069">
    <property type="entry name" value="DAGK_PROKAR"/>
    <property type="match status" value="1"/>
</dbReference>
<feature type="transmembrane region" description="Helical" evidence="16">
    <location>
        <begin position="137"/>
        <end position="157"/>
    </location>
</feature>
<evidence type="ECO:0000256" key="9">
    <source>
        <dbReference type="ARBA" id="ARBA00022840"/>
    </source>
</evidence>
<gene>
    <name evidence="18" type="ORF">O0R46_06095</name>
</gene>
<evidence type="ECO:0000256" key="12">
    <source>
        <dbReference type="ARBA" id="ARBA00023136"/>
    </source>
</evidence>
<feature type="transmembrane region" description="Helical" evidence="16">
    <location>
        <begin position="97"/>
        <end position="116"/>
    </location>
</feature>
<reference evidence="18" key="1">
    <citation type="submission" date="2022-12" db="EMBL/GenBank/DDBJ databases">
        <title>Peptostreptococcus.</title>
        <authorList>
            <person name="Lee S.H."/>
        </authorList>
    </citation>
    <scope>NUCLEOTIDE SEQUENCE</scope>
    <source>
        <strain evidence="18">CBA3647</strain>
    </source>
</reference>
<dbReference type="InterPro" id="IPR000829">
    <property type="entry name" value="DAGK"/>
</dbReference>
<comment type="similarity">
    <text evidence="2">Belongs to the bacterial diacylglycerol kinase family.</text>
</comment>
<evidence type="ECO:0000256" key="15">
    <source>
        <dbReference type="SAM" id="MobiDB-lite"/>
    </source>
</evidence>
<dbReference type="InterPro" id="IPR036938">
    <property type="entry name" value="PAP2/HPO_sf"/>
</dbReference>
<keyword evidence="7" id="KW-0547">Nucleotide-binding</keyword>
<feature type="region of interest" description="Disordered" evidence="15">
    <location>
        <begin position="1"/>
        <end position="39"/>
    </location>
</feature>
<keyword evidence="19" id="KW-1185">Reference proteome</keyword>
<dbReference type="InterPro" id="IPR000326">
    <property type="entry name" value="PAP2/HPO"/>
</dbReference>
<feature type="transmembrane region" description="Helical" evidence="16">
    <location>
        <begin position="177"/>
        <end position="194"/>
    </location>
</feature>
<dbReference type="EMBL" id="CP114052">
    <property type="protein sequence ID" value="WAW14178.1"/>
    <property type="molecule type" value="Genomic_DNA"/>
</dbReference>
<dbReference type="PANTHER" id="PTHR34299:SF1">
    <property type="entry name" value="DIACYLGLYCEROL KINASE"/>
    <property type="match status" value="1"/>
</dbReference>
<evidence type="ECO:0000256" key="11">
    <source>
        <dbReference type="ARBA" id="ARBA00023098"/>
    </source>
</evidence>